<gene>
    <name evidence="3" type="ORF">JYZ213_LOCUS44161</name>
</gene>
<dbReference type="EMBL" id="CAJNOG010002661">
    <property type="protein sequence ID" value="CAF1513395.1"/>
    <property type="molecule type" value="Genomic_DNA"/>
</dbReference>
<keyword evidence="1" id="KW-0472">Membrane</keyword>
<dbReference type="SUPFAM" id="SSF57184">
    <property type="entry name" value="Growth factor receptor domain"/>
    <property type="match status" value="1"/>
</dbReference>
<name>A0A815U3X0_9BILA</name>
<evidence type="ECO:0000313" key="4">
    <source>
        <dbReference type="Proteomes" id="UP000663845"/>
    </source>
</evidence>
<accession>A0A815U3X0</accession>
<reference evidence="3" key="1">
    <citation type="submission" date="2021-02" db="EMBL/GenBank/DDBJ databases">
        <authorList>
            <person name="Nowell W R."/>
        </authorList>
    </citation>
    <scope>NUCLEOTIDE SEQUENCE</scope>
</reference>
<dbReference type="InterPro" id="IPR016186">
    <property type="entry name" value="C-type_lectin-like/link_sf"/>
</dbReference>
<dbReference type="AlphaFoldDB" id="A0A815U3X0"/>
<dbReference type="InterPro" id="IPR001304">
    <property type="entry name" value="C-type_lectin-like"/>
</dbReference>
<dbReference type="SUPFAM" id="SSF56436">
    <property type="entry name" value="C-type lectin-like"/>
    <property type="match status" value="1"/>
</dbReference>
<feature type="domain" description="C-type lectin" evidence="2">
    <location>
        <begin position="8"/>
        <end position="110"/>
    </location>
</feature>
<protein>
    <recommendedName>
        <fullName evidence="2">C-type lectin domain-containing protein</fullName>
    </recommendedName>
</protein>
<sequence length="334" mass="37986">MPSKNDFTYDKAKNSCLTYSSELLHIDNDEDLIQLQYEVDDIDWRFLSDGIWISREETNLFEWCDTGYEHNHLLWNSCIRLMKKYPDKNNITSFCLRYTQCNEKLPYICERLAETLEVNNTINNFATIERAWSALIGPIINLAGTLLGSSQQPVPEPQQPEILLASFNESCSNNFSCINPLICSNTNKCLCPKSSLFWNYEENDCFYCLPGWILWENNHCVSFAVPSENGLSYNQANDISPTVPATYAPQIIYHTNAPQQLLPQTSKSNNTIIYIAIGVAVIILISVVLCCCCFGGGFFLWQNDKASKTPTRLSRFRRQHDRVSVDSTASDATS</sequence>
<keyword evidence="1" id="KW-1133">Transmembrane helix</keyword>
<proteinExistence type="predicted"/>
<dbReference type="CDD" id="cd00037">
    <property type="entry name" value="CLECT"/>
    <property type="match status" value="1"/>
</dbReference>
<evidence type="ECO:0000256" key="1">
    <source>
        <dbReference type="SAM" id="Phobius"/>
    </source>
</evidence>
<comment type="caution">
    <text evidence="3">The sequence shown here is derived from an EMBL/GenBank/DDBJ whole genome shotgun (WGS) entry which is preliminary data.</text>
</comment>
<dbReference type="Gene3D" id="3.10.100.10">
    <property type="entry name" value="Mannose-Binding Protein A, subunit A"/>
    <property type="match status" value="1"/>
</dbReference>
<organism evidence="3 4">
    <name type="scientific">Adineta steineri</name>
    <dbReference type="NCBI Taxonomy" id="433720"/>
    <lineage>
        <taxon>Eukaryota</taxon>
        <taxon>Metazoa</taxon>
        <taxon>Spiralia</taxon>
        <taxon>Gnathifera</taxon>
        <taxon>Rotifera</taxon>
        <taxon>Eurotatoria</taxon>
        <taxon>Bdelloidea</taxon>
        <taxon>Adinetida</taxon>
        <taxon>Adinetidae</taxon>
        <taxon>Adineta</taxon>
    </lineage>
</organism>
<dbReference type="Proteomes" id="UP000663845">
    <property type="component" value="Unassembled WGS sequence"/>
</dbReference>
<dbReference type="PROSITE" id="PS50041">
    <property type="entry name" value="C_TYPE_LECTIN_2"/>
    <property type="match status" value="1"/>
</dbReference>
<feature type="transmembrane region" description="Helical" evidence="1">
    <location>
        <begin position="272"/>
        <end position="301"/>
    </location>
</feature>
<evidence type="ECO:0000313" key="3">
    <source>
        <dbReference type="EMBL" id="CAF1513395.1"/>
    </source>
</evidence>
<evidence type="ECO:0000259" key="2">
    <source>
        <dbReference type="PROSITE" id="PS50041"/>
    </source>
</evidence>
<keyword evidence="1" id="KW-0812">Transmembrane</keyword>
<dbReference type="InterPro" id="IPR009030">
    <property type="entry name" value="Growth_fac_rcpt_cys_sf"/>
</dbReference>
<dbReference type="InterPro" id="IPR016187">
    <property type="entry name" value="CTDL_fold"/>
</dbReference>